<proteinExistence type="predicted"/>
<organism evidence="2 3">
    <name type="scientific">Pseudanabaena yagii GIHE-NHR1</name>
    <dbReference type="NCBI Taxonomy" id="2722753"/>
    <lineage>
        <taxon>Bacteria</taxon>
        <taxon>Bacillati</taxon>
        <taxon>Cyanobacteriota</taxon>
        <taxon>Cyanophyceae</taxon>
        <taxon>Pseudanabaenales</taxon>
        <taxon>Pseudanabaenaceae</taxon>
        <taxon>Pseudanabaena</taxon>
        <taxon>Pseudanabaena yagii</taxon>
    </lineage>
</organism>
<protein>
    <submittedName>
        <fullName evidence="2">DUF2059 domain-containing protein</fullName>
    </submittedName>
</protein>
<evidence type="ECO:0000313" key="2">
    <source>
        <dbReference type="EMBL" id="NMF58540.1"/>
    </source>
</evidence>
<comment type="caution">
    <text evidence="2">The sequence shown here is derived from an EMBL/GenBank/DDBJ whole genome shotgun (WGS) entry which is preliminary data.</text>
</comment>
<keyword evidence="1" id="KW-0732">Signal</keyword>
<dbReference type="RefSeq" id="WP_169363434.1">
    <property type="nucleotide sequence ID" value="NZ_JAAVJL010000001.1"/>
</dbReference>
<sequence>MLAIFSSAIYISTPAIANAENSQQAPTSTTVPIKSKKQLARELLVELGIGKQYDLSFWNSVDLAYGTGTRTKFSEWLQQMLAKAAGWKYVESQYVDRLEANFSAMELMELLDLAKRPLMKKLLRSQIQAYEETGEKRARLIFKVWEDYNSGKINVPPNLLKQ</sequence>
<feature type="chain" id="PRO_5046678773" evidence="1">
    <location>
        <begin position="18"/>
        <end position="162"/>
    </location>
</feature>
<dbReference type="EMBL" id="JAAVJL010000001">
    <property type="protein sequence ID" value="NMF58540.1"/>
    <property type="molecule type" value="Genomic_DNA"/>
</dbReference>
<feature type="signal peptide" evidence="1">
    <location>
        <begin position="1"/>
        <end position="17"/>
    </location>
</feature>
<gene>
    <name evidence="2" type="ORF">HC246_11045</name>
</gene>
<dbReference type="Proteomes" id="UP000738376">
    <property type="component" value="Unassembled WGS sequence"/>
</dbReference>
<name>A0ABX1LSQ7_9CYAN</name>
<keyword evidence="3" id="KW-1185">Reference proteome</keyword>
<accession>A0ABX1LSQ7</accession>
<evidence type="ECO:0000313" key="3">
    <source>
        <dbReference type="Proteomes" id="UP000738376"/>
    </source>
</evidence>
<evidence type="ECO:0000256" key="1">
    <source>
        <dbReference type="SAM" id="SignalP"/>
    </source>
</evidence>
<reference evidence="2 3" key="1">
    <citation type="submission" date="2020-03" db="EMBL/GenBank/DDBJ databases">
        <title>Draft Genome Sequence of 2-Methylisoborneol Producing Pseudanabaena yagii Strain GIHE-NHR1 Isolated from North Han River in South Korea.</title>
        <authorList>
            <person name="Jeong J."/>
        </authorList>
    </citation>
    <scope>NUCLEOTIDE SEQUENCE [LARGE SCALE GENOMIC DNA]</scope>
    <source>
        <strain evidence="2 3">GIHE-NHR1</strain>
    </source>
</reference>